<feature type="region of interest" description="Disordered" evidence="1">
    <location>
        <begin position="98"/>
        <end position="121"/>
    </location>
</feature>
<gene>
    <name evidence="3" type="ORF">A2V80_03135</name>
</gene>
<evidence type="ECO:0000313" key="3">
    <source>
        <dbReference type="EMBL" id="OGM11715.1"/>
    </source>
</evidence>
<name>A0A1F7XBL1_9BACT</name>
<evidence type="ECO:0000256" key="2">
    <source>
        <dbReference type="SAM" id="Phobius"/>
    </source>
</evidence>
<keyword evidence="2" id="KW-1133">Transmembrane helix</keyword>
<keyword evidence="2" id="KW-0812">Transmembrane</keyword>
<dbReference type="EMBL" id="MGFU01000054">
    <property type="protein sequence ID" value="OGM11715.1"/>
    <property type="molecule type" value="Genomic_DNA"/>
</dbReference>
<feature type="transmembrane region" description="Helical" evidence="2">
    <location>
        <begin position="12"/>
        <end position="31"/>
    </location>
</feature>
<dbReference type="Proteomes" id="UP000179013">
    <property type="component" value="Unassembled WGS sequence"/>
</dbReference>
<dbReference type="AlphaFoldDB" id="A0A1F7XBL1"/>
<protein>
    <submittedName>
        <fullName evidence="3">Uncharacterized protein</fullName>
    </submittedName>
</protein>
<evidence type="ECO:0000313" key="4">
    <source>
        <dbReference type="Proteomes" id="UP000179013"/>
    </source>
</evidence>
<comment type="caution">
    <text evidence="3">The sequence shown here is derived from an EMBL/GenBank/DDBJ whole genome shotgun (WGS) entry which is preliminary data.</text>
</comment>
<sequence length="121" mass="13389">MEAFFKYFAQSKIPTLILIGLILIVGGYIVVNSKGDIKVFWVGVSVLGVGGILTLVAFGDYSHKEYIDSIIQHYDKALKSISTTHTLVEENKQETFKHIPEDVGSGEEKYSVETESKTTTS</sequence>
<feature type="transmembrane region" description="Helical" evidence="2">
    <location>
        <begin position="37"/>
        <end position="58"/>
    </location>
</feature>
<keyword evidence="2" id="KW-0472">Membrane</keyword>
<reference evidence="3 4" key="1">
    <citation type="journal article" date="2016" name="Nat. Commun.">
        <title>Thousands of microbial genomes shed light on interconnected biogeochemical processes in an aquifer system.</title>
        <authorList>
            <person name="Anantharaman K."/>
            <person name="Brown C.T."/>
            <person name="Hug L.A."/>
            <person name="Sharon I."/>
            <person name="Castelle C.J."/>
            <person name="Probst A.J."/>
            <person name="Thomas B.C."/>
            <person name="Singh A."/>
            <person name="Wilkins M.J."/>
            <person name="Karaoz U."/>
            <person name="Brodie E.L."/>
            <person name="Williams K.H."/>
            <person name="Hubbard S.S."/>
            <person name="Banfield J.F."/>
        </authorList>
    </citation>
    <scope>NUCLEOTIDE SEQUENCE [LARGE SCALE GENOMIC DNA]</scope>
</reference>
<evidence type="ECO:0000256" key="1">
    <source>
        <dbReference type="SAM" id="MobiDB-lite"/>
    </source>
</evidence>
<accession>A0A1F7XBL1</accession>
<proteinExistence type="predicted"/>
<organism evidence="3 4">
    <name type="scientific">Candidatus Woesebacteria bacterium RBG_16_39_8b</name>
    <dbReference type="NCBI Taxonomy" id="1802482"/>
    <lineage>
        <taxon>Bacteria</taxon>
        <taxon>Candidatus Woeseibacteriota</taxon>
    </lineage>
</organism>